<protein>
    <submittedName>
        <fullName evidence="2">Uncharacterized protein</fullName>
    </submittedName>
</protein>
<evidence type="ECO:0000313" key="2">
    <source>
        <dbReference type="EMBL" id="CAG9993656.1"/>
    </source>
</evidence>
<evidence type="ECO:0000313" key="3">
    <source>
        <dbReference type="Proteomes" id="UP000754883"/>
    </source>
</evidence>
<feature type="compositionally biased region" description="Low complexity" evidence="1">
    <location>
        <begin position="298"/>
        <end position="308"/>
    </location>
</feature>
<dbReference type="AlphaFoldDB" id="A0A9N9Y530"/>
<comment type="caution">
    <text evidence="2">The sequence shown here is derived from an EMBL/GenBank/DDBJ whole genome shotgun (WGS) entry which is preliminary data.</text>
</comment>
<dbReference type="OrthoDB" id="5135153at2759"/>
<feature type="region of interest" description="Disordered" evidence="1">
    <location>
        <begin position="279"/>
        <end position="316"/>
    </location>
</feature>
<sequence length="316" mass="35717">MPDKRLRGSTEYSSHPPTVRARARLEKLPEEKRRFEQAKNREYNAMWQSCTRISRREDYRLASLEGRRNMLVSNLRAVMDKRRQSGKLICGVDAEVMVKRHLRKEAALRAAQDGSRHVPIGLQGVSVEARLDHLDTELPLTSDNWLESDGGQSSGAHSNMFEHHPVLGDYVDDTDVAQLQDQLADTERGMRELMRVQIHLTRVADQTLSVVSTLAESNRRLDAKLEYVIQFLQHPAPPPGPSRVAAMPHHSSAGFAAPHSVPMAPAMQQPMQPTIQAIQPEGFRPMSSFDPNSRPEQRPQQMEQQPVQYIPEMASI</sequence>
<organism evidence="2 3">
    <name type="scientific">Clonostachys byssicola</name>
    <dbReference type="NCBI Taxonomy" id="160290"/>
    <lineage>
        <taxon>Eukaryota</taxon>
        <taxon>Fungi</taxon>
        <taxon>Dikarya</taxon>
        <taxon>Ascomycota</taxon>
        <taxon>Pezizomycotina</taxon>
        <taxon>Sordariomycetes</taxon>
        <taxon>Hypocreomycetidae</taxon>
        <taxon>Hypocreales</taxon>
        <taxon>Bionectriaceae</taxon>
        <taxon>Clonostachys</taxon>
    </lineage>
</organism>
<reference evidence="2 3" key="2">
    <citation type="submission" date="2021-10" db="EMBL/GenBank/DDBJ databases">
        <authorList>
            <person name="Piombo E."/>
        </authorList>
    </citation>
    <scope>NUCLEOTIDE SEQUENCE [LARGE SCALE GENOMIC DNA]</scope>
</reference>
<keyword evidence="3" id="KW-1185">Reference proteome</keyword>
<proteinExistence type="predicted"/>
<accession>A0A9N9Y530</accession>
<evidence type="ECO:0000256" key="1">
    <source>
        <dbReference type="SAM" id="MobiDB-lite"/>
    </source>
</evidence>
<feature type="region of interest" description="Disordered" evidence="1">
    <location>
        <begin position="1"/>
        <end position="26"/>
    </location>
</feature>
<gene>
    <name evidence="2" type="ORF">CBYS24578_00004352</name>
</gene>
<dbReference type="EMBL" id="CABFNO020001523">
    <property type="protein sequence ID" value="CAG9993656.1"/>
    <property type="molecule type" value="Genomic_DNA"/>
</dbReference>
<dbReference type="Proteomes" id="UP000754883">
    <property type="component" value="Unassembled WGS sequence"/>
</dbReference>
<name>A0A9N9Y530_9HYPO</name>
<reference evidence="3" key="1">
    <citation type="submission" date="2019-06" db="EMBL/GenBank/DDBJ databases">
        <authorList>
            <person name="Broberg M."/>
        </authorList>
    </citation>
    <scope>NUCLEOTIDE SEQUENCE [LARGE SCALE GENOMIC DNA]</scope>
</reference>